<dbReference type="InterPro" id="IPR036390">
    <property type="entry name" value="WH_DNA-bd_sf"/>
</dbReference>
<dbReference type="Gene3D" id="1.10.10.10">
    <property type="entry name" value="Winged helix-like DNA-binding domain superfamily/Winged helix DNA-binding domain"/>
    <property type="match status" value="1"/>
</dbReference>
<gene>
    <name evidence="1" type="ORF">B5F11_09560</name>
</gene>
<organism evidence="1 2">
    <name type="scientific">Anaerotruncus colihominis</name>
    <dbReference type="NCBI Taxonomy" id="169435"/>
    <lineage>
        <taxon>Bacteria</taxon>
        <taxon>Bacillati</taxon>
        <taxon>Bacillota</taxon>
        <taxon>Clostridia</taxon>
        <taxon>Eubacteriales</taxon>
        <taxon>Oscillospiraceae</taxon>
        <taxon>Anaerotruncus</taxon>
    </lineage>
</organism>
<dbReference type="Proteomes" id="UP000196386">
    <property type="component" value="Unassembled WGS sequence"/>
</dbReference>
<dbReference type="EMBL" id="NFKP01000010">
    <property type="protein sequence ID" value="OUP69325.1"/>
    <property type="molecule type" value="Genomic_DNA"/>
</dbReference>
<comment type="caution">
    <text evidence="1">The sequence shown here is derived from an EMBL/GenBank/DDBJ whole genome shotgun (WGS) entry which is preliminary data.</text>
</comment>
<sequence>MPCCKTGRLYTTKGGIPIQHLSDIHYSILQLLAECGWVSQPLLELTGYSYTYRSRCLKTLLDSQYIRKRGQGRSKAYALTTGGRKVLASYNAQRYRKEILEASQKLTRHPERDVLRGDVAAILSLAGFSVHPDDKPVLPAPIPLSTSVLELDAWKAILSNEEWVAYPCEADQKQYCRKHTAIGCYYDAIALKEKMPEGNEGVNYSRACGVLVTPSHLLTVYHSRDVAMMLRMTGEQNFQSFLFSGQAFIGYRPEKRTALVFGSDFTAAIHIIKHHISGRDGSRFVSVRSGKTKNNYKTMKGGGELLRPGNLGNPTFYLPLWPESLTLLQMMHYPFWQERMISQITKDVFHLGCQVKWCFQQEEYTIYILAALNLTQIDAAFRSIRDQPGGKFRILCFHWQEPFFRELLEPYLPGREIWLTRLPEDYISLLLHDLSTYWRDAVENDSRTDFRTT</sequence>
<evidence type="ECO:0000313" key="1">
    <source>
        <dbReference type="EMBL" id="OUP69325.1"/>
    </source>
</evidence>
<evidence type="ECO:0000313" key="2">
    <source>
        <dbReference type="Proteomes" id="UP000196386"/>
    </source>
</evidence>
<reference evidence="2" key="1">
    <citation type="submission" date="2017-04" db="EMBL/GenBank/DDBJ databases">
        <title>Function of individual gut microbiota members based on whole genome sequencing of pure cultures obtained from chicken caecum.</title>
        <authorList>
            <person name="Medvecky M."/>
            <person name="Cejkova D."/>
            <person name="Polansky O."/>
            <person name="Karasova D."/>
            <person name="Kubasova T."/>
            <person name="Cizek A."/>
            <person name="Rychlik I."/>
        </authorList>
    </citation>
    <scope>NUCLEOTIDE SEQUENCE [LARGE SCALE GENOMIC DNA]</scope>
    <source>
        <strain evidence="2">An175</strain>
    </source>
</reference>
<name>A0A1Y4MKR0_9FIRM</name>
<dbReference type="SUPFAM" id="SSF46785">
    <property type="entry name" value="Winged helix' DNA-binding domain"/>
    <property type="match status" value="1"/>
</dbReference>
<protein>
    <submittedName>
        <fullName evidence="1">Uncharacterized protein</fullName>
    </submittedName>
</protein>
<accession>A0A1Y4MKR0</accession>
<proteinExistence type="predicted"/>
<dbReference type="InterPro" id="IPR036388">
    <property type="entry name" value="WH-like_DNA-bd_sf"/>
</dbReference>
<dbReference type="AlphaFoldDB" id="A0A1Y4MKR0"/>